<dbReference type="InterPro" id="IPR006628">
    <property type="entry name" value="PUR-bd_fam"/>
</dbReference>
<dbReference type="GO" id="GO:0000977">
    <property type="term" value="F:RNA polymerase II transcription regulatory region sequence-specific DNA binding"/>
    <property type="evidence" value="ECO:0007669"/>
    <property type="project" value="InterPro"/>
</dbReference>
<reference evidence="3 4" key="1">
    <citation type="submission" date="2017-06" db="EMBL/GenBank/DDBJ databases">
        <title>Novel microbial phyla capable of carbon fixation and sulfur reduction in deep-sea sediments.</title>
        <authorList>
            <person name="Huang J."/>
            <person name="Baker B."/>
            <person name="Wang Y."/>
        </authorList>
    </citation>
    <scope>NUCLEOTIDE SEQUENCE [LARGE SCALE GENOMIC DNA]</scope>
    <source>
        <strain evidence="3">B3_TA06</strain>
    </source>
</reference>
<dbReference type="EMBL" id="NJBO01000015">
    <property type="protein sequence ID" value="TKJ40982.1"/>
    <property type="molecule type" value="Genomic_DNA"/>
</dbReference>
<evidence type="ECO:0008006" key="5">
    <source>
        <dbReference type="Google" id="ProtNLM"/>
    </source>
</evidence>
<gene>
    <name evidence="3" type="ORF">CEE36_08950</name>
</gene>
<dbReference type="GO" id="GO:0032422">
    <property type="term" value="F:purine-rich negative regulatory element binding"/>
    <property type="evidence" value="ECO:0007669"/>
    <property type="project" value="InterPro"/>
</dbReference>
<accession>A0A532V1I0</accession>
<evidence type="ECO:0000313" key="4">
    <source>
        <dbReference type="Proteomes" id="UP000317778"/>
    </source>
</evidence>
<dbReference type="Pfam" id="PF11680">
    <property type="entry name" value="DUF3276"/>
    <property type="match status" value="1"/>
</dbReference>
<proteinExistence type="inferred from homology"/>
<comment type="caution">
    <text evidence="3">The sequence shown here is derived from an EMBL/GenBank/DDBJ whole genome shotgun (WGS) entry which is preliminary data.</text>
</comment>
<dbReference type="Gene3D" id="3.10.450.700">
    <property type="match status" value="1"/>
</dbReference>
<protein>
    <recommendedName>
        <fullName evidence="5">DNA-binding protein</fullName>
    </recommendedName>
</protein>
<dbReference type="Proteomes" id="UP000317778">
    <property type="component" value="Unassembled WGS sequence"/>
</dbReference>
<dbReference type="AlphaFoldDB" id="A0A532V1I0"/>
<evidence type="ECO:0000256" key="1">
    <source>
        <dbReference type="ARBA" id="ARBA00009251"/>
    </source>
</evidence>
<organism evidence="3 4">
    <name type="scientific">candidate division TA06 bacterium B3_TA06</name>
    <dbReference type="NCBI Taxonomy" id="2012487"/>
    <lineage>
        <taxon>Bacteria</taxon>
        <taxon>Bacteria division TA06</taxon>
    </lineage>
</organism>
<dbReference type="SMART" id="SM00712">
    <property type="entry name" value="PUR"/>
    <property type="match status" value="1"/>
</dbReference>
<keyword evidence="2" id="KW-0238">DNA-binding</keyword>
<evidence type="ECO:0000313" key="3">
    <source>
        <dbReference type="EMBL" id="TKJ40982.1"/>
    </source>
</evidence>
<comment type="similarity">
    <text evidence="1">Belongs to the PUR DNA-binding protein family.</text>
</comment>
<evidence type="ECO:0000256" key="2">
    <source>
        <dbReference type="ARBA" id="ARBA00023125"/>
    </source>
</evidence>
<name>A0A532V1I0_UNCT6</name>
<sequence length="143" mass="16803">MPGKRQELFSERVFAGSRTYFFDVKETAKGTRYLVISESKRTSQGSHEHTRVMVFEEHLEAFREGLEKTLKFILKKENAKTHSIEQIRHKYPRAYEKWAEQEDLRLKEGYAQGKTTSELAKIFQRKPGAIRARLKRLGALEKE</sequence>